<evidence type="ECO:0000256" key="1">
    <source>
        <dbReference type="SAM" id="MobiDB-lite"/>
    </source>
</evidence>
<reference evidence="2 3" key="1">
    <citation type="submission" date="2020-03" db="EMBL/GenBank/DDBJ databases">
        <title>Roseomonas selenitidurans sp. nov. isolated from urban soil.</title>
        <authorList>
            <person name="Liu H."/>
        </authorList>
    </citation>
    <scope>NUCLEOTIDE SEQUENCE [LARGE SCALE GENOMIC DNA]</scope>
    <source>
        <strain evidence="2 3">BU-1</strain>
    </source>
</reference>
<gene>
    <name evidence="2" type="ORF">HEQ75_21675</name>
</gene>
<feature type="compositionally biased region" description="Basic and acidic residues" evidence="1">
    <location>
        <begin position="18"/>
        <end position="29"/>
    </location>
</feature>
<organism evidence="2 3">
    <name type="scientific">Falsiroseomonas selenitidurans</name>
    <dbReference type="NCBI Taxonomy" id="2716335"/>
    <lineage>
        <taxon>Bacteria</taxon>
        <taxon>Pseudomonadati</taxon>
        <taxon>Pseudomonadota</taxon>
        <taxon>Alphaproteobacteria</taxon>
        <taxon>Acetobacterales</taxon>
        <taxon>Roseomonadaceae</taxon>
        <taxon>Falsiroseomonas</taxon>
    </lineage>
</organism>
<dbReference type="RefSeq" id="WP_168034213.1">
    <property type="nucleotide sequence ID" value="NZ_JAAVNE010000046.1"/>
</dbReference>
<proteinExistence type="predicted"/>
<name>A0ABX1ED78_9PROT</name>
<feature type="compositionally biased region" description="Gly residues" evidence="1">
    <location>
        <begin position="44"/>
        <end position="59"/>
    </location>
</feature>
<sequence>MTARVIRPAFGGATAPRPPEDDIPFDREVTGPAPAPPDDDDRPGGGGGGGGPPGAGGAEDGAHFGPVVPIGVTTRKGATAYALLDANGLQVVHSARDLYQRAVIKSLFGGQSATEFLIGHWPLPPRGKRASPTDYDAELVGDALMSACSAAGHAGAVELRLDGVWPHGKGVLFHAGTEVLLPGPEGRWDEARRPGFRDGRAIYVFAPERREPPAAEPALRAEVADLEEAFRMWAFASPVGPQVLVGLVCCGLLGAAIPWRPHVFLRGVKDAGKSTLARLVAAACGAGEPSTDITAAGLKRQFDGRSGLIPLDEREADARGVKQIVEIMRGSSDGEGSKSAQTALDGGVQVFRVAGSFLLAAITLPSMTDADASRITLLHLRRPEARQRADLDAAMQLARDLHPKLLARALGGHGRWRENWQVARQVAQGMEGTSRSADQIGALVAGWWTLARDGVMAPDKAREVMAPYEEFLTTRSAAEFTDTGFLVLQHLLGSRIAVFRRSSDQLTVQSAIIASLRAQVPLMSDRLHGEARDMAQDQARAWDRRLGSVGLRAVFDPHGSMKGWPFPGARTAGLLIGQAHSAMRAVFHGSPWPDEAWRGPLLDLPGAQLSRGPVSFAHGGQSRAVFVPLVHLGIDDADLVGVDPVDP</sequence>
<dbReference type="EMBL" id="JAAVNE010000046">
    <property type="protein sequence ID" value="NKC33487.1"/>
    <property type="molecule type" value="Genomic_DNA"/>
</dbReference>
<keyword evidence="3" id="KW-1185">Reference proteome</keyword>
<accession>A0ABX1ED78</accession>
<evidence type="ECO:0000313" key="3">
    <source>
        <dbReference type="Proteomes" id="UP000787635"/>
    </source>
</evidence>
<dbReference type="Proteomes" id="UP000787635">
    <property type="component" value="Unassembled WGS sequence"/>
</dbReference>
<feature type="region of interest" description="Disordered" evidence="1">
    <location>
        <begin position="1"/>
        <end position="63"/>
    </location>
</feature>
<protein>
    <recommendedName>
        <fullName evidence="4">DNA primase</fullName>
    </recommendedName>
</protein>
<evidence type="ECO:0008006" key="4">
    <source>
        <dbReference type="Google" id="ProtNLM"/>
    </source>
</evidence>
<evidence type="ECO:0000313" key="2">
    <source>
        <dbReference type="EMBL" id="NKC33487.1"/>
    </source>
</evidence>
<comment type="caution">
    <text evidence="2">The sequence shown here is derived from an EMBL/GenBank/DDBJ whole genome shotgun (WGS) entry which is preliminary data.</text>
</comment>